<dbReference type="RefSeq" id="WP_370595684.1">
    <property type="nucleotide sequence ID" value="NZ_JALBUR010000006.1"/>
</dbReference>
<dbReference type="SUPFAM" id="SSF110395">
    <property type="entry name" value="CutC-like"/>
    <property type="match status" value="1"/>
</dbReference>
<dbReference type="InterPro" id="IPR005627">
    <property type="entry name" value="CutC-like"/>
</dbReference>
<evidence type="ECO:0000256" key="1">
    <source>
        <dbReference type="ARBA" id="ARBA00007768"/>
    </source>
</evidence>
<protein>
    <recommendedName>
        <fullName evidence="2">PF03932 family protein CutC</fullName>
    </recommendedName>
</protein>
<dbReference type="GO" id="GO:0005507">
    <property type="term" value="F:copper ion binding"/>
    <property type="evidence" value="ECO:0007669"/>
    <property type="project" value="TreeGrafter"/>
</dbReference>
<reference evidence="3 4" key="1">
    <citation type="submission" date="2022-03" db="EMBL/GenBank/DDBJ databases">
        <title>Novel taxa within the pig intestine.</title>
        <authorList>
            <person name="Wylensek D."/>
            <person name="Bishof K."/>
            <person name="Afrizal A."/>
            <person name="Clavel T."/>
        </authorList>
    </citation>
    <scope>NUCLEOTIDE SEQUENCE [LARGE SCALE GENOMIC DNA]</scope>
    <source>
        <strain evidence="3 4">CLA-KB-P133</strain>
    </source>
</reference>
<dbReference type="PANTHER" id="PTHR12598">
    <property type="entry name" value="COPPER HOMEOSTASIS PROTEIN CUTC"/>
    <property type="match status" value="1"/>
</dbReference>
<dbReference type="EMBL" id="JALBUR010000006">
    <property type="protein sequence ID" value="MDX8419195.1"/>
    <property type="molecule type" value="Genomic_DNA"/>
</dbReference>
<dbReference type="InterPro" id="IPR036822">
    <property type="entry name" value="CutC-like_dom_sf"/>
</dbReference>
<gene>
    <name evidence="2" type="primary">cutC</name>
    <name evidence="3" type="ORF">MOZ60_03700</name>
</gene>
<dbReference type="Proteomes" id="UP001286174">
    <property type="component" value="Unassembled WGS sequence"/>
</dbReference>
<dbReference type="HAMAP" id="MF_00795">
    <property type="entry name" value="CutC"/>
    <property type="match status" value="1"/>
</dbReference>
<comment type="subcellular location">
    <subcellularLocation>
        <location evidence="2">Cytoplasm</location>
    </subcellularLocation>
</comment>
<evidence type="ECO:0000256" key="2">
    <source>
        <dbReference type="HAMAP-Rule" id="MF_00795"/>
    </source>
</evidence>
<name>A0AB35U161_9FIRM</name>
<dbReference type="Pfam" id="PF03932">
    <property type="entry name" value="CutC"/>
    <property type="match status" value="1"/>
</dbReference>
<organism evidence="3 4">
    <name type="scientific">Grylomicrobium aquisgranensis</name>
    <dbReference type="NCBI Taxonomy" id="2926318"/>
    <lineage>
        <taxon>Bacteria</taxon>
        <taxon>Bacillati</taxon>
        <taxon>Bacillota</taxon>
        <taxon>Erysipelotrichia</taxon>
        <taxon>Erysipelotrichales</taxon>
        <taxon>Erysipelotrichaceae</taxon>
        <taxon>Grylomicrobium</taxon>
    </lineage>
</organism>
<evidence type="ECO:0000313" key="3">
    <source>
        <dbReference type="EMBL" id="MDX8419195.1"/>
    </source>
</evidence>
<comment type="caution">
    <text evidence="3">The sequence shown here is derived from an EMBL/GenBank/DDBJ whole genome shotgun (WGS) entry which is preliminary data.</text>
</comment>
<dbReference type="PANTHER" id="PTHR12598:SF0">
    <property type="entry name" value="COPPER HOMEOSTASIS PROTEIN CUTC HOMOLOG"/>
    <property type="match status" value="1"/>
</dbReference>
<comment type="caution">
    <text evidence="2">Once thought to be involved in copper homeostasis, experiments in E.coli have shown this is not the case.</text>
</comment>
<accession>A0AB35U161</accession>
<evidence type="ECO:0000313" key="4">
    <source>
        <dbReference type="Proteomes" id="UP001286174"/>
    </source>
</evidence>
<comment type="similarity">
    <text evidence="1 2">Belongs to the CutC family.</text>
</comment>
<dbReference type="Gene3D" id="3.20.20.380">
    <property type="entry name" value="Copper homeostasis (CutC) domain"/>
    <property type="match status" value="1"/>
</dbReference>
<keyword evidence="2" id="KW-0963">Cytoplasm</keyword>
<keyword evidence="4" id="KW-1185">Reference proteome</keyword>
<dbReference type="GO" id="GO:0005737">
    <property type="term" value="C:cytoplasm"/>
    <property type="evidence" value="ECO:0007669"/>
    <property type="project" value="UniProtKB-SubCell"/>
</dbReference>
<proteinExistence type="inferred from homology"/>
<dbReference type="AlphaFoldDB" id="A0AB35U161"/>
<sequence>MIDKFQIEICAGSLSDLLTADAFDEVDRVEFNSALELGGLTPSYGSFLQAREKSKKRIICMVRPRAAGFVYNEDEKNTMFRDAQLFLDAGADGIVFGFLNPDHTVDEETTAKMVSLIHGYGKEAVFHKAFDETPDPFQAAQTLINLGVQRILTSGQKADVIAGIDLLTKLQNAYGSQIEILPGGGVKADNIVALLDTTGCMQFHMSAKETRNDSGSYPAVSADNIRKVLVNLQAALHQENTLTREDQDMLRNDSFENIDWNDEDERP</sequence>